<evidence type="ECO:0000256" key="2">
    <source>
        <dbReference type="ARBA" id="ARBA00008657"/>
    </source>
</evidence>
<dbReference type="RefSeq" id="WP_075471915.1">
    <property type="nucleotide sequence ID" value="NZ_CAWQZC010000125.1"/>
</dbReference>
<comment type="similarity">
    <text evidence="2 6">Belongs to the RdgC family.</text>
</comment>
<dbReference type="GeneID" id="61295669"/>
<dbReference type="NCBIfam" id="NF001464">
    <property type="entry name" value="PRK00321.1-5"/>
    <property type="match status" value="1"/>
</dbReference>
<dbReference type="GO" id="GO:0003690">
    <property type="term" value="F:double-stranded DNA binding"/>
    <property type="evidence" value="ECO:0007669"/>
    <property type="project" value="TreeGrafter"/>
</dbReference>
<dbReference type="Proteomes" id="UP000182660">
    <property type="component" value="Unassembled WGS sequence"/>
</dbReference>
<dbReference type="HAMAP" id="MF_00194">
    <property type="entry name" value="RdgC"/>
    <property type="match status" value="1"/>
</dbReference>
<dbReference type="Pfam" id="PF04381">
    <property type="entry name" value="RdgC"/>
    <property type="match status" value="1"/>
</dbReference>
<evidence type="ECO:0000256" key="3">
    <source>
        <dbReference type="ARBA" id="ARBA00022296"/>
    </source>
</evidence>
<dbReference type="EMBL" id="FPLD01000055">
    <property type="protein sequence ID" value="SGY97797.1"/>
    <property type="molecule type" value="Genomic_DNA"/>
</dbReference>
<keyword evidence="4 6" id="KW-0963">Cytoplasm</keyword>
<protein>
    <recommendedName>
        <fullName evidence="3 6">Recombination-associated protein RdgC</fullName>
    </recommendedName>
</protein>
<evidence type="ECO:0000256" key="4">
    <source>
        <dbReference type="ARBA" id="ARBA00022490"/>
    </source>
</evidence>
<evidence type="ECO:0000313" key="8">
    <source>
        <dbReference type="EMBL" id="SGY97797.1"/>
    </source>
</evidence>
<comment type="subcellular location">
    <subcellularLocation>
        <location evidence="1 6">Cytoplasm</location>
        <location evidence="1 6">Nucleoid</location>
    </subcellularLocation>
</comment>
<proteinExistence type="inferred from homology"/>
<dbReference type="EMBL" id="FPLJ01000047">
    <property type="protein sequence ID" value="SGY89694.1"/>
    <property type="molecule type" value="Genomic_DNA"/>
</dbReference>
<keyword evidence="5 6" id="KW-0233">DNA recombination</keyword>
<name>A0A1L0DM41_9GAMM</name>
<evidence type="ECO:0000313" key="7">
    <source>
        <dbReference type="EMBL" id="SGY89694.1"/>
    </source>
</evidence>
<sequence length="305" mass="33940">MWFKNLLIYRFTRPFELDIEQLETKLADFPFTPCGSQDLSKFGWIKPLGKSGQALTHGITDNILICAKKEDRVLPASVVKDMLQEKVDTIEAEQGRGLKKKEKDALKEDIVHQLLPRAFPRSSQTFAWICPSQDLLVVDASSAKKAEDLIALLRKCVGSLPVVPVALTTPADVTMTEWLNNGSATPGFELGDEAELRSALEHGGIIRCKEQDLTSDEIQHHLNADKLVTKLALDWSESLSFLLGEDMSVKRLKFSDLIKEQNDDVATEDYAAKFDADFALMTGELMRFIPELITALGGEETTTAK</sequence>
<evidence type="ECO:0000313" key="10">
    <source>
        <dbReference type="Proteomes" id="UP000183794"/>
    </source>
</evidence>
<dbReference type="PANTHER" id="PTHR38103">
    <property type="entry name" value="RECOMBINATION-ASSOCIATED PROTEIN RDGC"/>
    <property type="match status" value="1"/>
</dbReference>
<evidence type="ECO:0000256" key="5">
    <source>
        <dbReference type="ARBA" id="ARBA00023172"/>
    </source>
</evidence>
<evidence type="ECO:0000256" key="6">
    <source>
        <dbReference type="HAMAP-Rule" id="MF_00194"/>
    </source>
</evidence>
<dbReference type="GO" id="GO:0000018">
    <property type="term" value="P:regulation of DNA recombination"/>
    <property type="evidence" value="ECO:0007669"/>
    <property type="project" value="TreeGrafter"/>
</dbReference>
<dbReference type="GO" id="GO:0005737">
    <property type="term" value="C:cytoplasm"/>
    <property type="evidence" value="ECO:0007669"/>
    <property type="project" value="UniProtKB-UniRule"/>
</dbReference>
<reference evidence="7 9" key="2">
    <citation type="submission" date="2016-11" db="EMBL/GenBank/DDBJ databases">
        <authorList>
            <person name="Klemetsen T."/>
        </authorList>
    </citation>
    <scope>NUCLEOTIDE SEQUENCE [LARGE SCALE GENOMIC DNA]</scope>
    <source>
        <strain evidence="7">MT 2528</strain>
    </source>
</reference>
<comment type="function">
    <text evidence="6">May be involved in recombination.</text>
</comment>
<dbReference type="OrthoDB" id="5290530at2"/>
<dbReference type="InterPro" id="IPR007476">
    <property type="entry name" value="RdgC"/>
</dbReference>
<dbReference type="GO" id="GO:0043590">
    <property type="term" value="C:bacterial nucleoid"/>
    <property type="evidence" value="ECO:0007669"/>
    <property type="project" value="TreeGrafter"/>
</dbReference>
<reference evidence="8 10" key="1">
    <citation type="submission" date="2016-11" db="EMBL/GenBank/DDBJ databases">
        <authorList>
            <person name="Jaros S."/>
            <person name="Januszkiewicz K."/>
            <person name="Wedrychowicz H."/>
        </authorList>
    </citation>
    <scope>NUCLEOTIDE SEQUENCE [LARGE SCALE GENOMIC DNA]</scope>
    <source>
        <strain evidence="8">NVI 5450</strain>
    </source>
</reference>
<accession>A0A1L0DM41</accession>
<keyword evidence="9" id="KW-1185">Reference proteome</keyword>
<dbReference type="GO" id="GO:0006310">
    <property type="term" value="P:DNA recombination"/>
    <property type="evidence" value="ECO:0007669"/>
    <property type="project" value="UniProtKB-UniRule"/>
</dbReference>
<dbReference type="Proteomes" id="UP000183794">
    <property type="component" value="Unassembled WGS sequence"/>
</dbReference>
<gene>
    <name evidence="6" type="primary">rdgC</name>
    <name evidence="7" type="ORF">MT2528_1767</name>
    <name evidence="8" type="ORF">NVI5450_1991</name>
</gene>
<organism evidence="8 10">
    <name type="scientific">Moritella viscosa</name>
    <dbReference type="NCBI Taxonomy" id="80854"/>
    <lineage>
        <taxon>Bacteria</taxon>
        <taxon>Pseudomonadati</taxon>
        <taxon>Pseudomonadota</taxon>
        <taxon>Gammaproteobacteria</taxon>
        <taxon>Alteromonadales</taxon>
        <taxon>Moritellaceae</taxon>
        <taxon>Moritella</taxon>
    </lineage>
</organism>
<dbReference type="PANTHER" id="PTHR38103:SF1">
    <property type="entry name" value="RECOMBINATION-ASSOCIATED PROTEIN RDGC"/>
    <property type="match status" value="1"/>
</dbReference>
<evidence type="ECO:0000313" key="9">
    <source>
        <dbReference type="Proteomes" id="UP000182660"/>
    </source>
</evidence>
<evidence type="ECO:0000256" key="1">
    <source>
        <dbReference type="ARBA" id="ARBA00004453"/>
    </source>
</evidence>
<dbReference type="NCBIfam" id="NF001462">
    <property type="entry name" value="PRK00321.1-3"/>
    <property type="match status" value="1"/>
</dbReference>
<dbReference type="AlphaFoldDB" id="A0A1L0DM41"/>